<dbReference type="RefSeq" id="WP_303690736.1">
    <property type="nucleotide sequence ID" value="NZ_CAKMHU010000012.1"/>
</dbReference>
<evidence type="ECO:0000256" key="3">
    <source>
        <dbReference type="ARBA" id="ARBA00023163"/>
    </source>
</evidence>
<dbReference type="InterPro" id="IPR014710">
    <property type="entry name" value="RmlC-like_jellyroll"/>
</dbReference>
<reference evidence="5" key="2">
    <citation type="submission" date="2021-09" db="EMBL/GenBank/DDBJ databases">
        <authorList>
            <person name="Gilroy R."/>
        </authorList>
    </citation>
    <scope>NUCLEOTIDE SEQUENCE</scope>
    <source>
        <strain evidence="5">7318</strain>
    </source>
</reference>
<evidence type="ECO:0000259" key="4">
    <source>
        <dbReference type="PROSITE" id="PS01124"/>
    </source>
</evidence>
<dbReference type="InterPro" id="IPR018060">
    <property type="entry name" value="HTH_AraC"/>
</dbReference>
<dbReference type="InterPro" id="IPR009057">
    <property type="entry name" value="Homeodomain-like_sf"/>
</dbReference>
<dbReference type="Gene3D" id="1.10.10.60">
    <property type="entry name" value="Homeodomain-like"/>
    <property type="match status" value="2"/>
</dbReference>
<evidence type="ECO:0000256" key="1">
    <source>
        <dbReference type="ARBA" id="ARBA00023015"/>
    </source>
</evidence>
<keyword evidence="1" id="KW-0805">Transcription regulation</keyword>
<gene>
    <name evidence="5" type="ORF">K8V65_08385</name>
</gene>
<keyword evidence="2" id="KW-0238">DNA-binding</keyword>
<dbReference type="AlphaFoldDB" id="A0A921L8K3"/>
<dbReference type="SUPFAM" id="SSF51215">
    <property type="entry name" value="Regulatory protein AraC"/>
    <property type="match status" value="1"/>
</dbReference>
<name>A0A921L8K3_9FIRM</name>
<sequence>MLQYFINNKYKSTFDRLHPPKLEYFCKVDETSSTMPRTMHMHTNLVEILLVYNGNGIYMIENDKYTAQKGDLILYNSNVPHDEFGGSGTGLCTYCLGISNLKLTHLEKNKIISSDYIPVIGLGKFFDEFLALFQCMEHNINEDELYLPEFINYLTEAIIVKTCHIVKTNGIIRQQKILSLSDKVRDYIDKHYNEPISLEQIAAAVKANKYYLAHMFKAETGFSPLQYVVRRRIGEAQNLLINTDMSITQIAATVGYNNSNYFQNIFRKYMGMTPGYYRKKWKS</sequence>
<dbReference type="InterPro" id="IPR020449">
    <property type="entry name" value="Tscrpt_reg_AraC-type_HTH"/>
</dbReference>
<dbReference type="InterPro" id="IPR003313">
    <property type="entry name" value="AraC-bd"/>
</dbReference>
<dbReference type="Pfam" id="PF02311">
    <property type="entry name" value="AraC_binding"/>
    <property type="match status" value="1"/>
</dbReference>
<keyword evidence="3" id="KW-0804">Transcription</keyword>
<evidence type="ECO:0000313" key="5">
    <source>
        <dbReference type="EMBL" id="HJF85662.1"/>
    </source>
</evidence>
<dbReference type="PROSITE" id="PS01124">
    <property type="entry name" value="HTH_ARAC_FAMILY_2"/>
    <property type="match status" value="1"/>
</dbReference>
<protein>
    <submittedName>
        <fullName evidence="5">AraC family transcriptional regulator</fullName>
    </submittedName>
</protein>
<reference evidence="5" key="1">
    <citation type="journal article" date="2021" name="PeerJ">
        <title>Extensive microbial diversity within the chicken gut microbiome revealed by metagenomics and culture.</title>
        <authorList>
            <person name="Gilroy R."/>
            <person name="Ravi A."/>
            <person name="Getino M."/>
            <person name="Pursley I."/>
            <person name="Horton D.L."/>
            <person name="Alikhan N.F."/>
            <person name="Baker D."/>
            <person name="Gharbi K."/>
            <person name="Hall N."/>
            <person name="Watson M."/>
            <person name="Adriaenssens E.M."/>
            <person name="Foster-Nyarko E."/>
            <person name="Jarju S."/>
            <person name="Secka A."/>
            <person name="Antonio M."/>
            <person name="Oren A."/>
            <person name="Chaudhuri R.R."/>
            <person name="La Ragione R."/>
            <person name="Hildebrand F."/>
            <person name="Pallen M.J."/>
        </authorList>
    </citation>
    <scope>NUCLEOTIDE SEQUENCE</scope>
    <source>
        <strain evidence="5">7318</strain>
    </source>
</reference>
<dbReference type="CDD" id="cd02208">
    <property type="entry name" value="cupin_RmlC-like"/>
    <property type="match status" value="1"/>
</dbReference>
<dbReference type="GO" id="GO:0043565">
    <property type="term" value="F:sequence-specific DNA binding"/>
    <property type="evidence" value="ECO:0007669"/>
    <property type="project" value="InterPro"/>
</dbReference>
<dbReference type="SMART" id="SM00342">
    <property type="entry name" value="HTH_ARAC"/>
    <property type="match status" value="1"/>
</dbReference>
<dbReference type="Gene3D" id="2.60.120.10">
    <property type="entry name" value="Jelly Rolls"/>
    <property type="match status" value="1"/>
</dbReference>
<dbReference type="InterPro" id="IPR018062">
    <property type="entry name" value="HTH_AraC-typ_CS"/>
</dbReference>
<proteinExistence type="predicted"/>
<dbReference type="PANTHER" id="PTHR43280:SF2">
    <property type="entry name" value="HTH-TYPE TRANSCRIPTIONAL REGULATOR EXSA"/>
    <property type="match status" value="1"/>
</dbReference>
<evidence type="ECO:0000256" key="2">
    <source>
        <dbReference type="ARBA" id="ARBA00023125"/>
    </source>
</evidence>
<organism evidence="5 6">
    <name type="scientific">Megamonas hypermegale</name>
    <dbReference type="NCBI Taxonomy" id="158847"/>
    <lineage>
        <taxon>Bacteria</taxon>
        <taxon>Bacillati</taxon>
        <taxon>Bacillota</taxon>
        <taxon>Negativicutes</taxon>
        <taxon>Selenomonadales</taxon>
        <taxon>Selenomonadaceae</taxon>
        <taxon>Megamonas</taxon>
    </lineage>
</organism>
<evidence type="ECO:0000313" key="6">
    <source>
        <dbReference type="Proteomes" id="UP000780768"/>
    </source>
</evidence>
<comment type="caution">
    <text evidence="5">The sequence shown here is derived from an EMBL/GenBank/DDBJ whole genome shotgun (WGS) entry which is preliminary data.</text>
</comment>
<dbReference type="GO" id="GO:0003700">
    <property type="term" value="F:DNA-binding transcription factor activity"/>
    <property type="evidence" value="ECO:0007669"/>
    <property type="project" value="InterPro"/>
</dbReference>
<dbReference type="Proteomes" id="UP000780768">
    <property type="component" value="Unassembled WGS sequence"/>
</dbReference>
<dbReference type="Pfam" id="PF12833">
    <property type="entry name" value="HTH_18"/>
    <property type="match status" value="1"/>
</dbReference>
<dbReference type="PROSITE" id="PS00041">
    <property type="entry name" value="HTH_ARAC_FAMILY_1"/>
    <property type="match status" value="1"/>
</dbReference>
<feature type="domain" description="HTH araC/xylS-type" evidence="4">
    <location>
        <begin position="182"/>
        <end position="280"/>
    </location>
</feature>
<dbReference type="EMBL" id="DYVR01000234">
    <property type="protein sequence ID" value="HJF85662.1"/>
    <property type="molecule type" value="Genomic_DNA"/>
</dbReference>
<dbReference type="PANTHER" id="PTHR43280">
    <property type="entry name" value="ARAC-FAMILY TRANSCRIPTIONAL REGULATOR"/>
    <property type="match status" value="1"/>
</dbReference>
<dbReference type="SUPFAM" id="SSF46689">
    <property type="entry name" value="Homeodomain-like"/>
    <property type="match status" value="2"/>
</dbReference>
<dbReference type="PRINTS" id="PR00032">
    <property type="entry name" value="HTHARAC"/>
</dbReference>
<dbReference type="InterPro" id="IPR037923">
    <property type="entry name" value="HTH-like"/>
</dbReference>
<accession>A0A921L8K3</accession>